<dbReference type="EMBL" id="JBHTND010000075">
    <property type="protein sequence ID" value="MFD1304195.1"/>
    <property type="molecule type" value="Genomic_DNA"/>
</dbReference>
<dbReference type="Pfam" id="PF13808">
    <property type="entry name" value="DDE_Tnp_1_assoc"/>
    <property type="match status" value="1"/>
</dbReference>
<keyword evidence="4" id="KW-1185">Reference proteome</keyword>
<dbReference type="RefSeq" id="WP_379041109.1">
    <property type="nucleotide sequence ID" value="NZ_JBHTND010000075.1"/>
</dbReference>
<proteinExistence type="predicted"/>
<dbReference type="PANTHER" id="PTHR30298:SF0">
    <property type="entry name" value="PROTEIN YBFL-RELATED"/>
    <property type="match status" value="1"/>
</dbReference>
<dbReference type="PANTHER" id="PTHR30298">
    <property type="entry name" value="H REPEAT-ASSOCIATED PREDICTED TRANSPOSASE"/>
    <property type="match status" value="1"/>
</dbReference>
<feature type="domain" description="Transposase IS4-like" evidence="1">
    <location>
        <begin position="100"/>
        <end position="338"/>
    </location>
</feature>
<evidence type="ECO:0000259" key="1">
    <source>
        <dbReference type="Pfam" id="PF01609"/>
    </source>
</evidence>
<evidence type="ECO:0000313" key="4">
    <source>
        <dbReference type="Proteomes" id="UP001597176"/>
    </source>
</evidence>
<dbReference type="InterPro" id="IPR051698">
    <property type="entry name" value="Transposase_11-like"/>
</dbReference>
<dbReference type="InterPro" id="IPR047647">
    <property type="entry name" value="ISAs1_transpos"/>
</dbReference>
<reference evidence="4" key="1">
    <citation type="journal article" date="2019" name="Int. J. Syst. Evol. Microbiol.">
        <title>The Global Catalogue of Microorganisms (GCM) 10K type strain sequencing project: providing services to taxonomists for standard genome sequencing and annotation.</title>
        <authorList>
            <consortium name="The Broad Institute Genomics Platform"/>
            <consortium name="The Broad Institute Genome Sequencing Center for Infectious Disease"/>
            <person name="Wu L."/>
            <person name="Ma J."/>
        </authorList>
    </citation>
    <scope>NUCLEOTIDE SEQUENCE [LARGE SCALE GENOMIC DNA]</scope>
    <source>
        <strain evidence="4">CCUG 56108</strain>
    </source>
</reference>
<organism evidence="3 4">
    <name type="scientific">Methylobacterium marchantiae</name>
    <dbReference type="NCBI Taxonomy" id="600331"/>
    <lineage>
        <taxon>Bacteria</taxon>
        <taxon>Pseudomonadati</taxon>
        <taxon>Pseudomonadota</taxon>
        <taxon>Alphaproteobacteria</taxon>
        <taxon>Hyphomicrobiales</taxon>
        <taxon>Methylobacteriaceae</taxon>
        <taxon>Methylobacterium</taxon>
    </lineage>
</organism>
<dbReference type="InterPro" id="IPR032806">
    <property type="entry name" value="YbfD_N"/>
</dbReference>
<name>A0ABW3X5X8_9HYPH</name>
<evidence type="ECO:0000313" key="3">
    <source>
        <dbReference type="EMBL" id="MFD1304195.1"/>
    </source>
</evidence>
<gene>
    <name evidence="3" type="ORF">ACFQ4G_21845</name>
</gene>
<feature type="domain" description="H repeat-associated protein N-terminal" evidence="2">
    <location>
        <begin position="7"/>
        <end position="91"/>
    </location>
</feature>
<evidence type="ECO:0000259" key="2">
    <source>
        <dbReference type="Pfam" id="PF13808"/>
    </source>
</evidence>
<comment type="caution">
    <text evidence="3">The sequence shown here is derived from an EMBL/GenBank/DDBJ whole genome shotgun (WGS) entry which is preliminary data.</text>
</comment>
<dbReference type="Proteomes" id="UP001597176">
    <property type="component" value="Unassembled WGS sequence"/>
</dbReference>
<accession>A0ABW3X5X8</accession>
<protein>
    <submittedName>
        <fullName evidence="3">ISAs1 family transposase</fullName>
    </submittedName>
</protein>
<sequence length="371" mass="40641">MRSLITILGTIPDPRTGNAQRHDLLDVVTIALVASICGCQTCVDMADFAEDREALFREFLRLEHGLPSHDTFSRLFRLLDPHALCSAFGHFLDVLGSEGSGVVAIDGKTLRRSFDRAAGTSALHVVTAFAADAKLVIGQKAVAAGSNEIVTGRALLELLSLNGALVTADAIHCQSETARTVLARGGDYLFALKGNRPALHADVKAFFADPPADSLAWHETSDADHGRIEIRRHAVTHSVDWLFSDRRYAGEPAMPGLASLAMVTNTVERDGQTTTATRYCLSSARLTPERFASAVRAHWHIENSLHWVLDTAFDEDRARTRKDHGPENLAILRKLALNVLKQARPGLSIRRKRNRAGWSDAFARTIIAQMR</sequence>
<dbReference type="NCBIfam" id="NF033564">
    <property type="entry name" value="transpos_ISAs1"/>
    <property type="match status" value="1"/>
</dbReference>
<dbReference type="Pfam" id="PF01609">
    <property type="entry name" value="DDE_Tnp_1"/>
    <property type="match status" value="1"/>
</dbReference>
<dbReference type="InterPro" id="IPR002559">
    <property type="entry name" value="Transposase_11"/>
</dbReference>